<evidence type="ECO:0000256" key="2">
    <source>
        <dbReference type="ARBA" id="ARBA00022737"/>
    </source>
</evidence>
<dbReference type="InterPro" id="IPR008971">
    <property type="entry name" value="HSP40/DnaJ_pept-bd"/>
</dbReference>
<dbReference type="SUPFAM" id="SSF49493">
    <property type="entry name" value="HSP40/DnaJ peptide-binding domain"/>
    <property type="match status" value="2"/>
</dbReference>
<dbReference type="AlphaFoldDB" id="A0A2N9GYS4"/>
<evidence type="ECO:0000256" key="6">
    <source>
        <dbReference type="PROSITE-ProRule" id="PRU00546"/>
    </source>
</evidence>
<dbReference type="Pfam" id="PF00684">
    <property type="entry name" value="DnaJ_CXXCXGXG"/>
    <property type="match status" value="1"/>
</dbReference>
<keyword evidence="3 6" id="KW-0863">Zinc-finger</keyword>
<gene>
    <name evidence="8" type="ORF">FSB_LOCUS32667</name>
</gene>
<evidence type="ECO:0000313" key="8">
    <source>
        <dbReference type="EMBL" id="SPD04785.1"/>
    </source>
</evidence>
<feature type="domain" description="CR-type" evidence="7">
    <location>
        <begin position="55"/>
        <end position="142"/>
    </location>
</feature>
<dbReference type="CDD" id="cd10747">
    <property type="entry name" value="DnaJ_C"/>
    <property type="match status" value="1"/>
</dbReference>
<dbReference type="SUPFAM" id="SSF57938">
    <property type="entry name" value="DnaJ/Hsp40 cysteine-rich domain"/>
    <property type="match status" value="1"/>
</dbReference>
<feature type="zinc finger region" description="CR-type" evidence="6">
    <location>
        <begin position="55"/>
        <end position="142"/>
    </location>
</feature>
<keyword evidence="4 6" id="KW-0862">Zinc</keyword>
<reference evidence="8" key="1">
    <citation type="submission" date="2018-02" db="EMBL/GenBank/DDBJ databases">
        <authorList>
            <person name="Cohen D.B."/>
            <person name="Kent A.D."/>
        </authorList>
    </citation>
    <scope>NUCLEOTIDE SEQUENCE</scope>
</reference>
<proteinExistence type="predicted"/>
<dbReference type="EMBL" id="OIVN01002572">
    <property type="protein sequence ID" value="SPD04785.1"/>
    <property type="molecule type" value="Genomic_DNA"/>
</dbReference>
<dbReference type="PROSITE" id="PS51188">
    <property type="entry name" value="ZF_CR"/>
    <property type="match status" value="1"/>
</dbReference>
<evidence type="ECO:0000256" key="5">
    <source>
        <dbReference type="ARBA" id="ARBA00023186"/>
    </source>
</evidence>
<dbReference type="Gene3D" id="2.10.230.10">
    <property type="entry name" value="Heat shock protein DnaJ, cysteine-rich domain"/>
    <property type="match status" value="1"/>
</dbReference>
<dbReference type="GO" id="GO:0008270">
    <property type="term" value="F:zinc ion binding"/>
    <property type="evidence" value="ECO:0007669"/>
    <property type="project" value="UniProtKB-KW"/>
</dbReference>
<accession>A0A2N9GYS4</accession>
<keyword evidence="1 6" id="KW-0479">Metal-binding</keyword>
<sequence length="288" mass="31539">MMLISPLNSDAIFSCACCGILYYGDQIFEDFFSRRLGGEDVKVSLELSFIEAVQVLLLEALFKNFSCYALFGGRGVAPGVKPEKCSRCKGLGTISMQQGLFMVQITCPQCHGERETVPVNHYYPQHKYICKSCRGKRVVLGTKSVKLNIMPGVDNDETIKVSRSGGADPDGNQPGDLYVVIKVREDPVFRREGADIHVDAVLSITQAILGGTIQVPTLTGDVVLKVRPGTQPAQKIKRGTLTHLVIKYAHFNVSIPANLTPEQRELIEEFAKEEQGEYDKRAAAGASG</sequence>
<dbReference type="GO" id="GO:0051082">
    <property type="term" value="F:unfolded protein binding"/>
    <property type="evidence" value="ECO:0007669"/>
    <property type="project" value="InterPro"/>
</dbReference>
<dbReference type="InterPro" id="IPR001305">
    <property type="entry name" value="HSP_DnaJ_Cys-rich_dom"/>
</dbReference>
<dbReference type="GO" id="GO:0005737">
    <property type="term" value="C:cytoplasm"/>
    <property type="evidence" value="ECO:0007669"/>
    <property type="project" value="TreeGrafter"/>
</dbReference>
<dbReference type="CDD" id="cd10719">
    <property type="entry name" value="DnaJ_zf"/>
    <property type="match status" value="1"/>
</dbReference>
<keyword evidence="5" id="KW-0143">Chaperone</keyword>
<dbReference type="InterPro" id="IPR002939">
    <property type="entry name" value="DnaJ_C"/>
</dbReference>
<dbReference type="FunFam" id="2.60.260.20:FF:000005">
    <property type="entry name" value="Chaperone protein dnaJ 1, mitochondrial"/>
    <property type="match status" value="1"/>
</dbReference>
<dbReference type="InterPro" id="IPR036410">
    <property type="entry name" value="HSP_DnaJ_Cys-rich_dom_sf"/>
</dbReference>
<dbReference type="PANTHER" id="PTHR43096">
    <property type="entry name" value="DNAJ HOMOLOG 1, MITOCHONDRIAL-RELATED"/>
    <property type="match status" value="1"/>
</dbReference>
<dbReference type="GO" id="GO:0031072">
    <property type="term" value="F:heat shock protein binding"/>
    <property type="evidence" value="ECO:0007669"/>
    <property type="project" value="InterPro"/>
</dbReference>
<evidence type="ECO:0000256" key="3">
    <source>
        <dbReference type="ARBA" id="ARBA00022771"/>
    </source>
</evidence>
<dbReference type="Gene3D" id="2.60.260.20">
    <property type="entry name" value="Urease metallochaperone UreE, N-terminal domain"/>
    <property type="match status" value="2"/>
</dbReference>
<evidence type="ECO:0000259" key="7">
    <source>
        <dbReference type="PROSITE" id="PS51188"/>
    </source>
</evidence>
<evidence type="ECO:0000256" key="4">
    <source>
        <dbReference type="ARBA" id="ARBA00022833"/>
    </source>
</evidence>
<evidence type="ECO:0000256" key="1">
    <source>
        <dbReference type="ARBA" id="ARBA00022723"/>
    </source>
</evidence>
<keyword evidence="2" id="KW-0677">Repeat</keyword>
<organism evidence="8">
    <name type="scientific">Fagus sylvatica</name>
    <name type="common">Beechnut</name>
    <dbReference type="NCBI Taxonomy" id="28930"/>
    <lineage>
        <taxon>Eukaryota</taxon>
        <taxon>Viridiplantae</taxon>
        <taxon>Streptophyta</taxon>
        <taxon>Embryophyta</taxon>
        <taxon>Tracheophyta</taxon>
        <taxon>Spermatophyta</taxon>
        <taxon>Magnoliopsida</taxon>
        <taxon>eudicotyledons</taxon>
        <taxon>Gunneridae</taxon>
        <taxon>Pentapetalae</taxon>
        <taxon>rosids</taxon>
        <taxon>fabids</taxon>
        <taxon>Fagales</taxon>
        <taxon>Fagaceae</taxon>
        <taxon>Fagus</taxon>
    </lineage>
</organism>
<dbReference type="GO" id="GO:0042026">
    <property type="term" value="P:protein refolding"/>
    <property type="evidence" value="ECO:0007669"/>
    <property type="project" value="TreeGrafter"/>
</dbReference>
<dbReference type="Pfam" id="PF01556">
    <property type="entry name" value="DnaJ_C"/>
    <property type="match status" value="1"/>
</dbReference>
<dbReference type="PANTHER" id="PTHR43096:SF52">
    <property type="entry name" value="DNAJ HOMOLOG 1, MITOCHONDRIAL-RELATED"/>
    <property type="match status" value="1"/>
</dbReference>
<protein>
    <recommendedName>
        <fullName evidence="7">CR-type domain-containing protein</fullName>
    </recommendedName>
</protein>
<name>A0A2N9GYS4_FAGSY</name>